<comment type="caution">
    <text evidence="8">The sequence shown here is derived from an EMBL/GenBank/DDBJ whole genome shotgun (WGS) entry which is preliminary data.</text>
</comment>
<dbReference type="Pfam" id="PF20684">
    <property type="entry name" value="Fung_rhodopsin"/>
    <property type="match status" value="1"/>
</dbReference>
<feature type="transmembrane region" description="Helical" evidence="6">
    <location>
        <begin position="93"/>
        <end position="115"/>
    </location>
</feature>
<proteinExistence type="inferred from homology"/>
<feature type="transmembrane region" description="Helical" evidence="6">
    <location>
        <begin position="185"/>
        <end position="203"/>
    </location>
</feature>
<dbReference type="Proteomes" id="UP001396898">
    <property type="component" value="Unassembled WGS sequence"/>
</dbReference>
<evidence type="ECO:0000259" key="7">
    <source>
        <dbReference type="Pfam" id="PF20684"/>
    </source>
</evidence>
<feature type="transmembrane region" description="Helical" evidence="6">
    <location>
        <begin position="210"/>
        <end position="234"/>
    </location>
</feature>
<dbReference type="EMBL" id="JAQQWI010000018">
    <property type="protein sequence ID" value="KAK8001551.1"/>
    <property type="molecule type" value="Genomic_DNA"/>
</dbReference>
<keyword evidence="9" id="KW-1185">Reference proteome</keyword>
<dbReference type="PANTHER" id="PTHR33048">
    <property type="entry name" value="PTH11-LIKE INTEGRAL MEMBRANE PROTEIN (AFU_ORTHOLOGUE AFUA_5G11245)"/>
    <property type="match status" value="1"/>
</dbReference>
<protein>
    <recommendedName>
        <fullName evidence="7">Rhodopsin domain-containing protein</fullName>
    </recommendedName>
</protein>
<name>A0ABR1R6X0_9PEZI</name>
<feature type="domain" description="Rhodopsin" evidence="7">
    <location>
        <begin position="25"/>
        <end position="277"/>
    </location>
</feature>
<keyword evidence="4 6" id="KW-0472">Membrane</keyword>
<reference evidence="8 9" key="1">
    <citation type="submission" date="2023-01" db="EMBL/GenBank/DDBJ databases">
        <title>Analysis of 21 Apiospora genomes using comparative genomics revels a genus with tremendous synthesis potential of carbohydrate active enzymes and secondary metabolites.</title>
        <authorList>
            <person name="Sorensen T."/>
        </authorList>
    </citation>
    <scope>NUCLEOTIDE SEQUENCE [LARGE SCALE GENOMIC DNA]</scope>
    <source>
        <strain evidence="8 9">CBS 20057</strain>
    </source>
</reference>
<dbReference type="InterPro" id="IPR052337">
    <property type="entry name" value="SAT4-like"/>
</dbReference>
<organism evidence="8 9">
    <name type="scientific">Apiospora marii</name>
    <dbReference type="NCBI Taxonomy" id="335849"/>
    <lineage>
        <taxon>Eukaryota</taxon>
        <taxon>Fungi</taxon>
        <taxon>Dikarya</taxon>
        <taxon>Ascomycota</taxon>
        <taxon>Pezizomycotina</taxon>
        <taxon>Sordariomycetes</taxon>
        <taxon>Xylariomycetidae</taxon>
        <taxon>Amphisphaeriales</taxon>
        <taxon>Apiosporaceae</taxon>
        <taxon>Apiospora</taxon>
    </lineage>
</organism>
<evidence type="ECO:0000313" key="8">
    <source>
        <dbReference type="EMBL" id="KAK8001551.1"/>
    </source>
</evidence>
<keyword evidence="3 6" id="KW-1133">Transmembrane helix</keyword>
<dbReference type="InterPro" id="IPR049326">
    <property type="entry name" value="Rhodopsin_dom_fungi"/>
</dbReference>
<evidence type="ECO:0000256" key="5">
    <source>
        <dbReference type="ARBA" id="ARBA00038359"/>
    </source>
</evidence>
<feature type="transmembrane region" description="Helical" evidence="6">
    <location>
        <begin position="6"/>
        <end position="29"/>
    </location>
</feature>
<evidence type="ECO:0000256" key="4">
    <source>
        <dbReference type="ARBA" id="ARBA00023136"/>
    </source>
</evidence>
<sequence>MYDNPAGLIAASIVLWLLTVVCLSLRFGLKFRERKSILASDWLILLGWIFGTGLVALEIYGVAIKSLGYRVGATLLDPTAVTGQINRTKHIQLAYLLLGIVALGLIKLSICFLYWQMFAKLSSNWVLRRFLIVWMVVIVGWTTAFVLAGLLECGTHLTAVFSPTGYLEHCGSAISSGYAMVGTDIVTDFVTLIIPIPIIMGLQMDLQKKLLAISAFLVGALSVGASVAKAYIYIRSSLGLYTDDGIIVITGLSIWNLVEIEVGIIAACGPMLRPAINHALSIPSSLSSRWRSSSKIASRKDSGDSRNFHPMHESEVELAMRN</sequence>
<evidence type="ECO:0000256" key="1">
    <source>
        <dbReference type="ARBA" id="ARBA00004141"/>
    </source>
</evidence>
<feature type="transmembrane region" description="Helical" evidence="6">
    <location>
        <begin position="246"/>
        <end position="268"/>
    </location>
</feature>
<accession>A0ABR1R6X0</accession>
<feature type="transmembrane region" description="Helical" evidence="6">
    <location>
        <begin position="41"/>
        <end position="63"/>
    </location>
</feature>
<gene>
    <name evidence="8" type="ORF">PG991_013773</name>
</gene>
<evidence type="ECO:0000256" key="6">
    <source>
        <dbReference type="SAM" id="Phobius"/>
    </source>
</evidence>
<feature type="transmembrane region" description="Helical" evidence="6">
    <location>
        <begin position="127"/>
        <end position="151"/>
    </location>
</feature>
<comment type="subcellular location">
    <subcellularLocation>
        <location evidence="1">Membrane</location>
        <topology evidence="1">Multi-pass membrane protein</topology>
    </subcellularLocation>
</comment>
<evidence type="ECO:0000256" key="2">
    <source>
        <dbReference type="ARBA" id="ARBA00022692"/>
    </source>
</evidence>
<evidence type="ECO:0000313" key="9">
    <source>
        <dbReference type="Proteomes" id="UP001396898"/>
    </source>
</evidence>
<evidence type="ECO:0000256" key="3">
    <source>
        <dbReference type="ARBA" id="ARBA00022989"/>
    </source>
</evidence>
<dbReference type="PANTHER" id="PTHR33048:SF157">
    <property type="entry name" value="INTEGRAL MEMBRANE PROTEIN"/>
    <property type="match status" value="1"/>
</dbReference>
<comment type="similarity">
    <text evidence="5">Belongs to the SAT4 family.</text>
</comment>
<keyword evidence="2 6" id="KW-0812">Transmembrane</keyword>